<feature type="compositionally biased region" description="Basic and acidic residues" evidence="2">
    <location>
        <begin position="148"/>
        <end position="162"/>
    </location>
</feature>
<evidence type="ECO:0000256" key="1">
    <source>
        <dbReference type="ARBA" id="ARBA00006068"/>
    </source>
</evidence>
<evidence type="ECO:0000259" key="4">
    <source>
        <dbReference type="Pfam" id="PF03816"/>
    </source>
</evidence>
<reference evidence="5 6" key="1">
    <citation type="submission" date="2018-10" db="EMBL/GenBank/DDBJ databases">
        <title>Sequencing the genomes of 1000 actinobacteria strains.</title>
        <authorList>
            <person name="Klenk H.-P."/>
        </authorList>
    </citation>
    <scope>NUCLEOTIDE SEQUENCE [LARGE SCALE GENOMIC DNA]</scope>
    <source>
        <strain evidence="5 6">DSM 44267</strain>
    </source>
</reference>
<dbReference type="PANTHER" id="PTHR33392">
    <property type="entry name" value="POLYISOPRENYL-TEICHOIC ACID--PEPTIDOGLYCAN TEICHOIC ACID TRANSFERASE TAGU"/>
    <property type="match status" value="1"/>
</dbReference>
<protein>
    <submittedName>
        <fullName evidence="5">LytR family transcriptional attenuator</fullName>
    </submittedName>
</protein>
<accession>A0A495XZZ9</accession>
<keyword evidence="3" id="KW-0472">Membrane</keyword>
<dbReference type="EMBL" id="RBXT01000001">
    <property type="protein sequence ID" value="RKT77308.1"/>
    <property type="molecule type" value="Genomic_DNA"/>
</dbReference>
<evidence type="ECO:0000313" key="6">
    <source>
        <dbReference type="Proteomes" id="UP000278440"/>
    </source>
</evidence>
<keyword evidence="3" id="KW-1133">Transmembrane helix</keyword>
<feature type="compositionally biased region" description="Basic and acidic residues" evidence="2">
    <location>
        <begin position="38"/>
        <end position="47"/>
    </location>
</feature>
<dbReference type="RefSeq" id="WP_245963439.1">
    <property type="nucleotide sequence ID" value="NZ_RBXT01000001.1"/>
</dbReference>
<sequence>MPTEPDPEARRRDDAYTVDTRRGLRRPRGTSPRPAAAPRERTPRPDAGDDVASSAPARSSRPQPAERSPRAERSQRPAASPRRPGSPARDHGYTVDTRPRATTGAGTRTDVRPTRTMPAVGAASVDDGRPARDARAGRPASGGPGGPGRDDGEARPGDGDGRPKRRLRRGRLVLVSVVLLLVAWLVFLVAVPVAAWNSVARVDNIPDGSRPTDTSGYNYLLVGSDSRQGLTSEQKKELTTGSAEGQRTDTIMLVHVSESGGKPVMVSLPRDSYVPIPGRRSNKINAAYSFGGAKLLTETVENVTGIHIDGYVEIGLGGFASIVDAVGGVDLCVPRDMQDSKAGIDLKKGCQTLGGPDALGYVRSRYEDPLGDIGRAARQRQFLGALMKQAATPATVLLPWRYKSFADSAAGGLTVGEGTGLMDAIRVLQAMRAVSGDNGLSLSVPIASMSYPTNNGVAVKWDTERAKALFTALKDDQPLDKAPPGTTVKEVGNS</sequence>
<keyword evidence="3" id="KW-0812">Transmembrane</keyword>
<name>A0A495XZZ9_9MICO</name>
<evidence type="ECO:0000256" key="3">
    <source>
        <dbReference type="SAM" id="Phobius"/>
    </source>
</evidence>
<feature type="compositionally biased region" description="Low complexity" evidence="2">
    <location>
        <begin position="52"/>
        <end position="66"/>
    </location>
</feature>
<dbReference type="Gene3D" id="3.40.630.190">
    <property type="entry name" value="LCP protein"/>
    <property type="match status" value="1"/>
</dbReference>
<dbReference type="InterPro" id="IPR004474">
    <property type="entry name" value="LytR_CpsA_psr"/>
</dbReference>
<dbReference type="InterPro" id="IPR050922">
    <property type="entry name" value="LytR/CpsA/Psr_CW_biosynth"/>
</dbReference>
<dbReference type="Proteomes" id="UP000278440">
    <property type="component" value="Unassembled WGS sequence"/>
</dbReference>
<organism evidence="5 6">
    <name type="scientific">Terracoccus luteus</name>
    <dbReference type="NCBI Taxonomy" id="53356"/>
    <lineage>
        <taxon>Bacteria</taxon>
        <taxon>Bacillati</taxon>
        <taxon>Actinomycetota</taxon>
        <taxon>Actinomycetes</taxon>
        <taxon>Micrococcales</taxon>
        <taxon>Intrasporangiaceae</taxon>
        <taxon>Terracoccus</taxon>
    </lineage>
</organism>
<proteinExistence type="inferred from homology"/>
<dbReference type="PANTHER" id="PTHR33392:SF6">
    <property type="entry name" value="POLYISOPRENYL-TEICHOIC ACID--PEPTIDOGLYCAN TEICHOIC ACID TRANSFERASE TAGU"/>
    <property type="match status" value="1"/>
</dbReference>
<comment type="caution">
    <text evidence="5">The sequence shown here is derived from an EMBL/GenBank/DDBJ whole genome shotgun (WGS) entry which is preliminary data.</text>
</comment>
<feature type="domain" description="Cell envelope-related transcriptional attenuator" evidence="4">
    <location>
        <begin position="247"/>
        <end position="391"/>
    </location>
</feature>
<feature type="compositionally biased region" description="Basic and acidic residues" evidence="2">
    <location>
        <begin position="7"/>
        <end position="22"/>
    </location>
</feature>
<dbReference type="NCBIfam" id="TIGR00350">
    <property type="entry name" value="lytR_cpsA_psr"/>
    <property type="match status" value="1"/>
</dbReference>
<feature type="region of interest" description="Disordered" evidence="2">
    <location>
        <begin position="1"/>
        <end position="165"/>
    </location>
</feature>
<feature type="compositionally biased region" description="Basic and acidic residues" evidence="2">
    <location>
        <begin position="126"/>
        <end position="136"/>
    </location>
</feature>
<keyword evidence="6" id="KW-1185">Reference proteome</keyword>
<dbReference type="AlphaFoldDB" id="A0A495XZZ9"/>
<feature type="region of interest" description="Disordered" evidence="2">
    <location>
        <begin position="475"/>
        <end position="494"/>
    </location>
</feature>
<evidence type="ECO:0000313" key="5">
    <source>
        <dbReference type="EMBL" id="RKT77308.1"/>
    </source>
</evidence>
<feature type="compositionally biased region" description="Low complexity" evidence="2">
    <location>
        <begin position="76"/>
        <end position="87"/>
    </location>
</feature>
<evidence type="ECO:0000256" key="2">
    <source>
        <dbReference type="SAM" id="MobiDB-lite"/>
    </source>
</evidence>
<feature type="transmembrane region" description="Helical" evidence="3">
    <location>
        <begin position="172"/>
        <end position="196"/>
    </location>
</feature>
<feature type="compositionally biased region" description="Basic and acidic residues" evidence="2">
    <location>
        <begin position="88"/>
        <end position="99"/>
    </location>
</feature>
<dbReference type="Pfam" id="PF03816">
    <property type="entry name" value="LytR_cpsA_psr"/>
    <property type="match status" value="1"/>
</dbReference>
<comment type="similarity">
    <text evidence="1">Belongs to the LytR/CpsA/Psr (LCP) family.</text>
</comment>
<gene>
    <name evidence="5" type="ORF">DFJ68_0728</name>
</gene>